<dbReference type="RefSeq" id="WP_188911600.1">
    <property type="nucleotide sequence ID" value="NZ_BMMF01000004.1"/>
</dbReference>
<reference evidence="5 6" key="1">
    <citation type="journal article" date="2014" name="Int. J. Syst. Evol. Microbiol.">
        <title>Complete genome sequence of Corynebacterium casei LMG S-19264T (=DSM 44701T), isolated from a smear-ripened cheese.</title>
        <authorList>
            <consortium name="US DOE Joint Genome Institute (JGI-PGF)"/>
            <person name="Walter F."/>
            <person name="Albersmeier A."/>
            <person name="Kalinowski J."/>
            <person name="Ruckert C."/>
        </authorList>
    </citation>
    <scope>NUCLEOTIDE SEQUENCE [LARGE SCALE GENOMIC DNA]</scope>
    <source>
        <strain evidence="5 6">CGMCC 1.9161</strain>
    </source>
</reference>
<evidence type="ECO:0000256" key="2">
    <source>
        <dbReference type="ARBA" id="ARBA00009387"/>
    </source>
</evidence>
<organism evidence="5 6">
    <name type="scientific">Salinarimonas ramus</name>
    <dbReference type="NCBI Taxonomy" id="690164"/>
    <lineage>
        <taxon>Bacteria</taxon>
        <taxon>Pseudomonadati</taxon>
        <taxon>Pseudomonadota</taxon>
        <taxon>Alphaproteobacteria</taxon>
        <taxon>Hyphomicrobiales</taxon>
        <taxon>Salinarimonadaceae</taxon>
        <taxon>Salinarimonas</taxon>
    </lineage>
</organism>
<evidence type="ECO:0000256" key="1">
    <source>
        <dbReference type="ARBA" id="ARBA00007734"/>
    </source>
</evidence>
<dbReference type="Pfam" id="PF01464">
    <property type="entry name" value="SLT"/>
    <property type="match status" value="1"/>
</dbReference>
<gene>
    <name evidence="5" type="ORF">GCM10011322_16770</name>
</gene>
<keyword evidence="6" id="KW-1185">Reference proteome</keyword>
<evidence type="ECO:0000259" key="4">
    <source>
        <dbReference type="Pfam" id="PF01464"/>
    </source>
</evidence>
<evidence type="ECO:0000256" key="3">
    <source>
        <dbReference type="ARBA" id="ARBA00022729"/>
    </source>
</evidence>
<dbReference type="PANTHER" id="PTHR37423">
    <property type="entry name" value="SOLUBLE LYTIC MUREIN TRANSGLYCOSYLASE-RELATED"/>
    <property type="match status" value="1"/>
</dbReference>
<feature type="domain" description="Transglycosylase SLT" evidence="4">
    <location>
        <begin position="531"/>
        <end position="635"/>
    </location>
</feature>
<comment type="similarity">
    <text evidence="2">Belongs to the virb1 family.</text>
</comment>
<dbReference type="Proteomes" id="UP000600449">
    <property type="component" value="Unassembled WGS sequence"/>
</dbReference>
<evidence type="ECO:0000313" key="5">
    <source>
        <dbReference type="EMBL" id="GGK30808.1"/>
    </source>
</evidence>
<accession>A0A917Q789</accession>
<proteinExistence type="inferred from homology"/>
<dbReference type="Gene3D" id="1.10.530.10">
    <property type="match status" value="1"/>
</dbReference>
<dbReference type="Gene3D" id="1.25.20.10">
    <property type="entry name" value="Bacterial muramidases"/>
    <property type="match status" value="1"/>
</dbReference>
<comment type="caution">
    <text evidence="5">The sequence shown here is derived from an EMBL/GenBank/DDBJ whole genome shotgun (WGS) entry which is preliminary data.</text>
</comment>
<dbReference type="InterPro" id="IPR023346">
    <property type="entry name" value="Lysozyme-like_dom_sf"/>
</dbReference>
<dbReference type="AlphaFoldDB" id="A0A917Q789"/>
<dbReference type="GO" id="GO:0042597">
    <property type="term" value="C:periplasmic space"/>
    <property type="evidence" value="ECO:0007669"/>
    <property type="project" value="InterPro"/>
</dbReference>
<comment type="similarity">
    <text evidence="1">Belongs to the transglycosylase Slt family.</text>
</comment>
<sequence length="691" mass="75840">MVSLLAGLPAFAAAPLPPPRPDRADAAEVVDTPAASDIAEAARAVAELDPREVALREMLNAYADGRLLLGDTLAAAWETLVDGDPAARITGEWLAIRAGAVREFERLSAFLSDNPGWPETGVARRRAEEALFDTRERPDVVIAFFASERPRTAEGAIALARAFRQDGAEADARALARATWRDERLGSAEEDALEEEFGAALTLADHRVRFERFLFREDWSGAQRMLARFPEDAREDLESLIETRRAVLARARDAERRLDALPARLQAEPSVLFSRLKHLRYEERFDEAARLLSGAPKELGIVIDGDAWWNERRIVARSTLEAGDAARAYAIAANHAAESASDVIEAEWTAGWIALRFLDAPQVAAQHFARAAEEATLPISISRVAYWRGRAAAAAGEAEEARTHYETAAAHPIAYYGQLALEEMGETRLPLRSPGEIDMEAARARLAEIPAARAIGLLDRAGLEEQTIPLYYGLGAQLEDPEAIAALGEAAVERGDARGLLALGRAAVYRGLPLDLYAYPTLGIPPFEPATEEVDPALVYAIARQESAFHPRAVSHAGARGLMQLMPATARATARRFGLAYAPERLLSDPAYNATLGSAHLSELIDRWGGSYILVFAAYNAGGGAVSRWIERFGDPRGDRVDAIDWVEMISYPETRNYVQRVMENYQVYRRLLHEDRPLSMRADLARGDPR</sequence>
<dbReference type="GO" id="GO:0016020">
    <property type="term" value="C:membrane"/>
    <property type="evidence" value="ECO:0007669"/>
    <property type="project" value="InterPro"/>
</dbReference>
<dbReference type="EMBL" id="BMMF01000004">
    <property type="protein sequence ID" value="GGK30808.1"/>
    <property type="molecule type" value="Genomic_DNA"/>
</dbReference>
<dbReference type="SUPFAM" id="SSF53955">
    <property type="entry name" value="Lysozyme-like"/>
    <property type="match status" value="1"/>
</dbReference>
<dbReference type="PROSITE" id="PS00922">
    <property type="entry name" value="TRANSGLYCOSYLASE"/>
    <property type="match status" value="1"/>
</dbReference>
<protein>
    <recommendedName>
        <fullName evidence="4">Transglycosylase SLT domain-containing protein</fullName>
    </recommendedName>
</protein>
<dbReference type="GO" id="GO:0004553">
    <property type="term" value="F:hydrolase activity, hydrolyzing O-glycosyl compounds"/>
    <property type="evidence" value="ECO:0007669"/>
    <property type="project" value="InterPro"/>
</dbReference>
<dbReference type="GO" id="GO:0000270">
    <property type="term" value="P:peptidoglycan metabolic process"/>
    <property type="evidence" value="ECO:0007669"/>
    <property type="project" value="InterPro"/>
</dbReference>
<dbReference type="CDD" id="cd13401">
    <property type="entry name" value="Slt70-like"/>
    <property type="match status" value="1"/>
</dbReference>
<name>A0A917Q789_9HYPH</name>
<dbReference type="InterPro" id="IPR000189">
    <property type="entry name" value="Transglyc_AS"/>
</dbReference>
<dbReference type="SUPFAM" id="SSF48435">
    <property type="entry name" value="Bacterial muramidases"/>
    <property type="match status" value="1"/>
</dbReference>
<evidence type="ECO:0000313" key="6">
    <source>
        <dbReference type="Proteomes" id="UP000600449"/>
    </source>
</evidence>
<dbReference type="GO" id="GO:0008933">
    <property type="term" value="F:peptidoglycan lytic transglycosylase activity"/>
    <property type="evidence" value="ECO:0007669"/>
    <property type="project" value="InterPro"/>
</dbReference>
<dbReference type="InterPro" id="IPR008258">
    <property type="entry name" value="Transglycosylase_SLT_dom_1"/>
</dbReference>
<keyword evidence="3" id="KW-0732">Signal</keyword>
<dbReference type="PANTHER" id="PTHR37423:SF2">
    <property type="entry name" value="MEMBRANE-BOUND LYTIC MUREIN TRANSGLYCOSYLASE C"/>
    <property type="match status" value="1"/>
</dbReference>
<dbReference type="InterPro" id="IPR008939">
    <property type="entry name" value="Lytic_TGlycosylase_superhlx_U"/>
</dbReference>